<protein>
    <recommendedName>
        <fullName evidence="4">DUF998 domain-containing protein</fullName>
    </recommendedName>
</protein>
<keyword evidence="3" id="KW-1185">Reference proteome</keyword>
<keyword evidence="1" id="KW-1133">Transmembrane helix</keyword>
<dbReference type="AlphaFoldDB" id="A0A8H6VNB9"/>
<keyword evidence="1" id="KW-0472">Membrane</keyword>
<organism evidence="2 3">
    <name type="scientific">Pseudocercospora fuligena</name>
    <dbReference type="NCBI Taxonomy" id="685502"/>
    <lineage>
        <taxon>Eukaryota</taxon>
        <taxon>Fungi</taxon>
        <taxon>Dikarya</taxon>
        <taxon>Ascomycota</taxon>
        <taxon>Pezizomycotina</taxon>
        <taxon>Dothideomycetes</taxon>
        <taxon>Dothideomycetidae</taxon>
        <taxon>Mycosphaerellales</taxon>
        <taxon>Mycosphaerellaceae</taxon>
        <taxon>Pseudocercospora</taxon>
    </lineage>
</organism>
<dbReference type="EMBL" id="JABCIY010000024">
    <property type="protein sequence ID" value="KAF7196587.1"/>
    <property type="molecule type" value="Genomic_DNA"/>
</dbReference>
<evidence type="ECO:0000313" key="2">
    <source>
        <dbReference type="EMBL" id="KAF7196587.1"/>
    </source>
</evidence>
<evidence type="ECO:0000256" key="1">
    <source>
        <dbReference type="SAM" id="Phobius"/>
    </source>
</evidence>
<feature type="transmembrane region" description="Helical" evidence="1">
    <location>
        <begin position="182"/>
        <end position="201"/>
    </location>
</feature>
<feature type="transmembrane region" description="Helical" evidence="1">
    <location>
        <begin position="148"/>
        <end position="170"/>
    </location>
</feature>
<accession>A0A8H6VNB9</accession>
<evidence type="ECO:0000313" key="3">
    <source>
        <dbReference type="Proteomes" id="UP000660729"/>
    </source>
</evidence>
<keyword evidence="1" id="KW-0812">Transmembrane</keyword>
<feature type="transmembrane region" description="Helical" evidence="1">
    <location>
        <begin position="221"/>
        <end position="241"/>
    </location>
</feature>
<dbReference type="OrthoDB" id="3638630at2759"/>
<feature type="transmembrane region" description="Helical" evidence="1">
    <location>
        <begin position="118"/>
        <end position="136"/>
    </location>
</feature>
<sequence length="250" mass="27604">MASKAQAQNSGSMLAMISAVLYIASIAGWGFLEYYAISGFDHGERGYDWFIESLSDLGVDYRQVHPLKHYNVTSHRFAAMNYAFFQAGAIFAIGQLVLLYTSRQRITQETTTLRTIRFLLTVLFAGGMVLLGSIHGGPREKFWKIIGWHWNGLTLVAIAGNLNSILSAVVGNQFGRHESNSAFRALSLVLGLGGLYSFYQFLSLPEWDWKTPVGLWQRGSIYPVLAWELLSAISILVSTGAGSSAKPKRA</sequence>
<name>A0A8H6VNB9_9PEZI</name>
<feature type="transmembrane region" description="Helical" evidence="1">
    <location>
        <begin position="12"/>
        <end position="32"/>
    </location>
</feature>
<dbReference type="Proteomes" id="UP000660729">
    <property type="component" value="Unassembled WGS sequence"/>
</dbReference>
<reference evidence="2" key="1">
    <citation type="submission" date="2020-04" db="EMBL/GenBank/DDBJ databases">
        <title>Draft genome resource of the tomato pathogen Pseudocercospora fuligena.</title>
        <authorList>
            <person name="Zaccaron A."/>
        </authorList>
    </citation>
    <scope>NUCLEOTIDE SEQUENCE</scope>
    <source>
        <strain evidence="2">PF001</strain>
    </source>
</reference>
<proteinExistence type="predicted"/>
<evidence type="ECO:0008006" key="4">
    <source>
        <dbReference type="Google" id="ProtNLM"/>
    </source>
</evidence>
<feature type="transmembrane region" description="Helical" evidence="1">
    <location>
        <begin position="79"/>
        <end position="98"/>
    </location>
</feature>
<comment type="caution">
    <text evidence="2">The sequence shown here is derived from an EMBL/GenBank/DDBJ whole genome shotgun (WGS) entry which is preliminary data.</text>
</comment>
<gene>
    <name evidence="2" type="ORF">HII31_01957</name>
</gene>